<organism evidence="3">
    <name type="scientific">Pseudopedinella elastica</name>
    <dbReference type="NCBI Taxonomy" id="35684"/>
    <lineage>
        <taxon>Eukaryota</taxon>
        <taxon>Sar</taxon>
        <taxon>Stramenopiles</taxon>
        <taxon>Ochrophyta</taxon>
        <taxon>Dictyochophyceae</taxon>
        <taxon>Pedinellales</taxon>
        <taxon>Pseudopedinella</taxon>
    </lineage>
</organism>
<evidence type="ECO:0000313" key="3">
    <source>
        <dbReference type="EMBL" id="QDR24620.1"/>
    </source>
</evidence>
<sequence>MINLVWIICSFALIFLTVIRVSTKESGVQSFAISAPLSPQKTDESLTNLIWILCLSFLFLTGISNIT</sequence>
<dbReference type="RefSeq" id="YP_009684534.1">
    <property type="nucleotide sequence ID" value="NC_044408.1"/>
</dbReference>
<keyword evidence="3" id="KW-0150">Chloroplast</keyword>
<dbReference type="AlphaFoldDB" id="A0A516ZA99"/>
<evidence type="ECO:0000256" key="1">
    <source>
        <dbReference type="SAM" id="Phobius"/>
    </source>
</evidence>
<keyword evidence="1" id="KW-0812">Transmembrane</keyword>
<protein>
    <submittedName>
        <fullName evidence="3">Preprotein translocase subunit SecG</fullName>
    </submittedName>
</protein>
<keyword evidence="2" id="KW-0732">Signal</keyword>
<reference evidence="3" key="1">
    <citation type="journal article" date="2019" name="J. Phycol.">
        <title>Dictyochophyceae plastid genomes reveal unusual variability of their organization.</title>
        <authorList>
            <person name="Han K.Y."/>
            <person name="Maciszewski K."/>
            <person name="Graf L."/>
            <person name="Yang J.H."/>
            <person name="Andersen R.A."/>
            <person name="Karnkowska A."/>
            <person name="Yoon H.S."/>
        </authorList>
    </citation>
    <scope>NUCLEOTIDE SEQUENCE</scope>
</reference>
<evidence type="ECO:0000256" key="2">
    <source>
        <dbReference type="SAM" id="SignalP"/>
    </source>
</evidence>
<gene>
    <name evidence="3" type="primary">secG</name>
</gene>
<feature type="signal peptide" evidence="2">
    <location>
        <begin position="1"/>
        <end position="23"/>
    </location>
</feature>
<keyword evidence="1" id="KW-0472">Membrane</keyword>
<keyword evidence="1" id="KW-1133">Transmembrane helix</keyword>
<geneLocation type="chloroplast" evidence="3"/>
<accession>A0A516ZA99</accession>
<proteinExistence type="predicted"/>
<feature type="transmembrane region" description="Helical" evidence="1">
    <location>
        <begin position="47"/>
        <end position="66"/>
    </location>
</feature>
<keyword evidence="3" id="KW-0934">Plastid</keyword>
<feature type="chain" id="PRO_5022188390" evidence="2">
    <location>
        <begin position="24"/>
        <end position="67"/>
    </location>
</feature>
<name>A0A516ZA99_9STRA</name>
<dbReference type="EMBL" id="MK518353">
    <property type="protein sequence ID" value="QDR24620.1"/>
    <property type="molecule type" value="Genomic_DNA"/>
</dbReference>
<dbReference type="GeneID" id="41657505"/>